<evidence type="ECO:0000313" key="2">
    <source>
        <dbReference type="Proteomes" id="UP000786989"/>
    </source>
</evidence>
<comment type="caution">
    <text evidence="1">The sequence shown here is derived from an EMBL/GenBank/DDBJ whole genome shotgun (WGS) entry which is preliminary data.</text>
</comment>
<gene>
    <name evidence="1" type="ORF">K8U77_03070</name>
</gene>
<dbReference type="EMBL" id="DYWI01000047">
    <property type="protein sequence ID" value="HJF65085.1"/>
    <property type="molecule type" value="Genomic_DNA"/>
</dbReference>
<protein>
    <submittedName>
        <fullName evidence="1">Uncharacterized protein</fullName>
    </submittedName>
</protein>
<evidence type="ECO:0000313" key="1">
    <source>
        <dbReference type="EMBL" id="HJF65085.1"/>
    </source>
</evidence>
<proteinExistence type="predicted"/>
<reference evidence="1" key="2">
    <citation type="submission" date="2021-09" db="EMBL/GenBank/DDBJ databases">
        <authorList>
            <person name="Gilroy R."/>
        </authorList>
    </citation>
    <scope>NUCLEOTIDE SEQUENCE</scope>
    <source>
        <strain evidence="1">ChiGjej6B6-11269</strain>
    </source>
</reference>
<dbReference type="Proteomes" id="UP000786989">
    <property type="component" value="Unassembled WGS sequence"/>
</dbReference>
<accession>A0A9D3A165</accession>
<sequence>MQASNIADAHPTVRNGVKYLSLKRFAMPDDYERIMAAVNGKVPSWNARAEKLWSRLDALNAATGAGATLSESGVASEGELDAIHQDITQQREQAMRDLLMFYLQRPGVLLRTLTRFVHAGLTREQRRARRALIRSR</sequence>
<reference evidence="1" key="1">
    <citation type="journal article" date="2021" name="PeerJ">
        <title>Extensive microbial diversity within the chicken gut microbiome revealed by metagenomics and culture.</title>
        <authorList>
            <person name="Gilroy R."/>
            <person name="Ravi A."/>
            <person name="Getino M."/>
            <person name="Pursley I."/>
            <person name="Horton D.L."/>
            <person name="Alikhan N.F."/>
            <person name="Baker D."/>
            <person name="Gharbi K."/>
            <person name="Hall N."/>
            <person name="Watson M."/>
            <person name="Adriaenssens E.M."/>
            <person name="Foster-Nyarko E."/>
            <person name="Jarju S."/>
            <person name="Secka A."/>
            <person name="Antonio M."/>
            <person name="Oren A."/>
            <person name="Chaudhuri R.R."/>
            <person name="La Ragione R."/>
            <person name="Hildebrand F."/>
            <person name="Pallen M.J."/>
        </authorList>
    </citation>
    <scope>NUCLEOTIDE SEQUENCE</scope>
    <source>
        <strain evidence="1">ChiGjej6B6-11269</strain>
    </source>
</reference>
<dbReference type="AlphaFoldDB" id="A0A9D3A165"/>
<name>A0A9D3A165_9ACTN</name>
<organism evidence="1 2">
    <name type="scientific">Slackia equolifaciens</name>
    <dbReference type="NCBI Taxonomy" id="498718"/>
    <lineage>
        <taxon>Bacteria</taxon>
        <taxon>Bacillati</taxon>
        <taxon>Actinomycetota</taxon>
        <taxon>Coriobacteriia</taxon>
        <taxon>Eggerthellales</taxon>
        <taxon>Eggerthellaceae</taxon>
        <taxon>Slackia</taxon>
    </lineage>
</organism>